<dbReference type="InterPro" id="IPR031325">
    <property type="entry name" value="RHS_repeat"/>
</dbReference>
<evidence type="ECO:0000256" key="2">
    <source>
        <dbReference type="ARBA" id="ARBA00022670"/>
    </source>
</evidence>
<feature type="active site" description="Charge relay system" evidence="5">
    <location>
        <position position="260"/>
    </location>
</feature>
<dbReference type="Gene3D" id="2.180.10.10">
    <property type="entry name" value="RHS repeat-associated core"/>
    <property type="match status" value="4"/>
</dbReference>
<evidence type="ECO:0000256" key="6">
    <source>
        <dbReference type="RuleBase" id="RU003355"/>
    </source>
</evidence>
<dbReference type="Pfam" id="PF20148">
    <property type="entry name" value="DUF6531"/>
    <property type="match status" value="1"/>
</dbReference>
<keyword evidence="11" id="KW-1185">Reference proteome</keyword>
<feature type="non-terminal residue" evidence="10">
    <location>
        <position position="3937"/>
    </location>
</feature>
<dbReference type="Gene3D" id="2.120.10.80">
    <property type="entry name" value="Kelch-type beta propeller"/>
    <property type="match status" value="2"/>
</dbReference>
<keyword evidence="3 5" id="KW-0378">Hydrolase</keyword>
<dbReference type="NCBIfam" id="TIGR01643">
    <property type="entry name" value="YD_repeat_2x"/>
    <property type="match status" value="4"/>
</dbReference>
<keyword evidence="2 5" id="KW-0645">Protease</keyword>
<dbReference type="Pfam" id="PF22148">
    <property type="entry name" value="Fervidolysin_NPro-like"/>
    <property type="match status" value="1"/>
</dbReference>
<gene>
    <name evidence="10" type="ORF">EFD62_12725</name>
</gene>
<dbReference type="GO" id="GO:0004252">
    <property type="term" value="F:serine-type endopeptidase activity"/>
    <property type="evidence" value="ECO:0007669"/>
    <property type="project" value="UniProtKB-UniRule"/>
</dbReference>
<dbReference type="PROSITE" id="PS00136">
    <property type="entry name" value="SUBTILASE_ASP"/>
    <property type="match status" value="1"/>
</dbReference>
<dbReference type="RefSeq" id="WP_128706233.1">
    <property type="nucleotide sequence ID" value="NZ_RLII01000019.1"/>
</dbReference>
<dbReference type="CDD" id="cd08547">
    <property type="entry name" value="Type_II_cohesin"/>
    <property type="match status" value="1"/>
</dbReference>
<dbReference type="Pfam" id="PF24681">
    <property type="entry name" value="Kelch_KLHDC2_KLHL20_DRC7"/>
    <property type="match status" value="1"/>
</dbReference>
<evidence type="ECO:0000256" key="5">
    <source>
        <dbReference type="PROSITE-ProRule" id="PRU01240"/>
    </source>
</evidence>
<dbReference type="PROSITE" id="PS51781">
    <property type="entry name" value="SH3B"/>
    <property type="match status" value="1"/>
</dbReference>
<dbReference type="InterPro" id="IPR036852">
    <property type="entry name" value="Peptidase_S8/S53_dom_sf"/>
</dbReference>
<evidence type="ECO:0008006" key="12">
    <source>
        <dbReference type="Google" id="ProtNLM"/>
    </source>
</evidence>
<dbReference type="InterPro" id="IPR006652">
    <property type="entry name" value="Kelch_1"/>
</dbReference>
<evidence type="ECO:0000313" key="11">
    <source>
        <dbReference type="Proteomes" id="UP000289166"/>
    </source>
</evidence>
<reference evidence="11" key="1">
    <citation type="submission" date="2018-11" db="EMBL/GenBank/DDBJ databases">
        <title>Genome sequencing of a novel mesophilic and cellulolytic organism within the genus Hungateiclostridium.</title>
        <authorList>
            <person name="Rettenmaier R."/>
            <person name="Liebl W."/>
            <person name="Zverlov V."/>
        </authorList>
    </citation>
    <scope>NUCLEOTIDE SEQUENCE [LARGE SCALE GENOMIC DNA]</scope>
    <source>
        <strain evidence="11">N2K1</strain>
    </source>
</reference>
<dbReference type="InterPro" id="IPR054399">
    <property type="entry name" value="Fervidolysin-like_N_prodom"/>
</dbReference>
<accession>A0A4Q0I3X5</accession>
<comment type="caution">
    <text evidence="10">The sequence shown here is derived from an EMBL/GenBank/DDBJ whole genome shotgun (WGS) entry which is preliminary data.</text>
</comment>
<dbReference type="InterPro" id="IPR023828">
    <property type="entry name" value="Peptidase_S8_Ser-AS"/>
</dbReference>
<dbReference type="SUPFAM" id="SSF50965">
    <property type="entry name" value="Galactose oxidase, central domain"/>
    <property type="match status" value="1"/>
</dbReference>
<keyword evidence="4 5" id="KW-0720">Serine protease</keyword>
<dbReference type="SMART" id="SM00287">
    <property type="entry name" value="SH3b"/>
    <property type="match status" value="1"/>
</dbReference>
<dbReference type="SUPFAM" id="SSF52743">
    <property type="entry name" value="Subtilisin-like"/>
    <property type="match status" value="1"/>
</dbReference>
<dbReference type="PROSITE" id="PS51892">
    <property type="entry name" value="SUBTILASE"/>
    <property type="match status" value="1"/>
</dbReference>
<evidence type="ECO:0000259" key="8">
    <source>
        <dbReference type="PROSITE" id="PS51766"/>
    </source>
</evidence>
<feature type="domain" description="Dockerin" evidence="8">
    <location>
        <begin position="1272"/>
        <end position="1347"/>
    </location>
</feature>
<dbReference type="InterPro" id="IPR022398">
    <property type="entry name" value="Peptidase_S8_His-AS"/>
</dbReference>
<dbReference type="PANTHER" id="PTHR43399">
    <property type="entry name" value="SUBTILISIN-RELATED"/>
    <property type="match status" value="1"/>
</dbReference>
<dbReference type="OrthoDB" id="9771173at2"/>
<dbReference type="SUPFAM" id="SSF63446">
    <property type="entry name" value="Type I dockerin domain"/>
    <property type="match status" value="1"/>
</dbReference>
<dbReference type="InterPro" id="IPR051048">
    <property type="entry name" value="Peptidase_S8/S53_subtilisin"/>
</dbReference>
<sequence length="3937" mass="444190">MRLAGKRITSIAILIAIIIQSISVTGIAYDNSIPGTKGLYNSSANELVDNKKNDNSAENIQAVGPVKISQTVSSEVYAEDIEISDIEENSSVSAAEKNQKKNEVLVPSDANERDEENVINKGINVNLKNRKKDIIVVYKDINKANETKEKFKSKDNVRDVKSKYKSKRFKMEVLEVSDQKDIEKIMEEIKSDPNVKYVQPDYELKTFAIPQDEHFDKQWGLSNNGQTVNGQEGLTGIDINVMDAWNITTGDEEVTVAVIDTGVDISHPDLVGNVFSNTDEILNGIDDDGNGLIDDVNGWDFVNNDNSVNDSSTQDVHGTAVSGIIAAEMNGIGVIGAAPRVRILPVKFIEGSSGYTSDAIKAIEYAVGMGASIINCSWGGSEYNPALKDVISQSNALFVCAAGNTSTNTVQNPVYPASFDLDNIISVAAIGSDGNLAAFSNYGKNVDIAAPGTNILSTVTLERYDYLSGTSMAAPFVSATAALIKSNDTALTAAEIKERILNNVTQSDKLSGKVKTSGRLNAYAALLNETPADEEPEPEEENGQINLREPRFIYDTSAEGNNKVPKPIVREGRFFDDSGDNPENTNVILSGSHEKIEKITKKYPTVTWATYNGQTPASQLSLQDVSILSYVFDNNNNHTIDTAQAISECTVFGSMEERLQQDYYAINFESGKAYTIRLTGMDDLDDYDLLLLNSAGEVIKYSYSARGDDIITHTAGYTGAHYIFVEAYRVDSAAEHHNYQLLVYSDNNKPDVYEPNDSFETAQPITDGIPVYATLNVNTDEDWFVIDISETGKLSVTLKNIPVSCDYDIELYNADFTRVYSSHASGSNDEKVDRIIDAPGRYYIRVYSFSGANSIENYELKVYVTEPDSYEVNDNIYDVRYYGRPSIDMGSTIYATIDNIDDCDIYRFNINKDMNVGIRLQNIPEGNDYNLVVYSYSMYQGFFEVARSMNVGSLDETLITQLNTGFYYVMVYSAEGFSETEPYTLSIYDEDTVPKVYVEFDKTTASEGDIITATVKVKQLAELAGIELNLAYDPNVVMPVKDDLTPYGYSPILSGSDIFLDEEYLPFRFVSHAPNEGNIRFSLCYVDIKSYRNSIPEPVDGTVAVIKFKVLRENQIQLKFYNAKEPDASAIYLFDWYGNKIMEGFIVEQPQVINKDLPIYVPEYLSILNTPQGTTLSETSPCKISGYIDINFKSKNPNIKEGFLVELKGASPENQSIIQTVTTDSNGYFEFVQLPSGYYNITITKSRFVKRELLNVATIFEETVIGDQEEPIIMFFGDLVGKNNDFDNPDNSVNLGDIMVIVKSFNTVIGNNDYNSLADLNDNGAINMEDVMILYINFGKSTSDYSAVKYKLYKNEKVPSFTLPIGELDLNGHTLIVEGNLTIDEPTTTTYATLNINGGSLYVTGNLILSGNARLIMRNSGDYILVNGNFETRSLFDHENNNEEIKGGDGKACLTDGVLEVKGNFTQNSNEKYWVGTTYVREAYGDPRNFTALENHKVIMSGDEVQHIKFDRVVIQANIDHSHFYTLEITKPLETGYTLELMEPSTVAWIRLIEAFSSSTPREGTTEDLEENAIARGGTVAATTGAKIYVFGGYNGDYLKVIEEYDPIKGKWTVIDESNQHRLELKIPRRDMGVVEVNNQIYVIGGENANGYVGEVEEFSSVTGSRVLTNIDPITGENKCEMPTPRTKVAVASFGNKIYAIGGFDGSYSNKVEVFDLDITRKAWTTQCTVGGQTQTIKNMPTARCGAAAVEFNGYIYVVGGYNDSGYLATVEKYDPVNNIWTTCSSMQYKRANLGLEVVEGKIYALGGYNGVDHLAVVEEYDPETNTWKKMTRSIVSPGSGYVEEPRSSFGTAVVYSQIYIVGGENKGGYMNKAQKYVPSVLPGLKMYTGSIVKKTVGDVMLSGDYSTQVSDLKIDSPGIPIELIRTYDSSDNEEKTVIGYGWRFNYDSKLVEISNYGKVTASALNVREKPTVNSKSFGLVPRGAVLLFETVNGQPVTERDVNGNEWYKIKLSDGKTAYVASWYVTKHSSGVEIKLGAGKTTVFEGNKTDGFTASYGNYDHLEYMTNTGEYVLVMSDTTRYGFKKISTSDNAYRLVWIEDKHKNRVNIQGEYVNSVYRITRVSDNAGRALTFNYSTSNTIIVSDNIGRTVQYLLNGTTGHLDQVVNVYGKATKYTYYTAENDISTDKKNVKKLREIQTEQKNEETGVEEFITIQRNYYDEDTGRIYKQTDAYDKVKYWRYIDPVAGENVDSEEISGKLERKFIDENNVSVSISYSHFLKQPIREEYSDGSVVEYKYKMKINGAWVDTTNLTREENESIGATSTNRSVRKYTKDKYGYTTVQETDENGNVKMVTERFIDDGTNASVDSAPRTEYEYDYFYQRSGNDITFRSNLTHEVEMKENNKTDAYTEYVYDETNKERLKEVKRRIEGSGDSAIYATTKYEYYNVGEKGLKVNGLIKEVIDPDGVKTEYDYHTNGYLKTVKDSLGNETQYTYDNVGRIKSKITPMGFNTEYSYGDDNVENVKEEVTVTVSDGERNSTTKTVYDGYGKKFKEISPIQYEKHGADADGTQYFYDWNGRLKTVVETLVDDEDNKVEYITKYTYDNAGNLQTEQMPDGTIYIYEYDELNRLKYKKFKKNEWVVSPVILEEYDYQAVDKTVKLSDDKIFTVKNKVDIKNVYYKNGVYTPYECIQTKTTMDYHERVEIVESTGQPTIRKKYLKNGKLSAETVGSYTTYYAYDGLGRIEAKRVPLEVRVEKDEDGNGKEIVYYTKTKYSYKNSGKLSTEETGVEKVPLVGEKTEPDNYIGKVYKYDDHGRLEKIILPEGTQVEYEYDNDGNIKTEMINVWNSVKGVLEQQVVMYQNNHLGKPDRKYVFVEPEDIYDVTVPEGANYTYAVVTIYEYDAAGNVTNETTVYSATDSSNDYNIVQTYGNPVVVSYTYDDLGRLETVTENGLIVPEGSTTSNTVSADITTVTKYNWDGTVKQVTDAKGNITEYEYSYEDTGRVEKVTSTINGLNAQGVRATSATYYDWAGRLIAEVTPENYEEGKSLEEMNHTEYIYENNRLKEKRYKGKLTELDTSTLNFVTTDGVDLLINRYDYDEFGNVIEEWNAIGYRNGYSTKYEYNLINKVIKVIDPETRKLGEEYYSVKYDYDTFGRVISETKFKGYEAKVGEPVMYIESGQAESPYYVKTVYEYDYSGNLLKTWVKKGETDDINITESDTPILIDKYDLAGNLISHTDANGNTTKYEYNGLNKLKRVIYPIDDTMKYASSSPYQVNYQYDAVGNVRKEYDNLQKARIYEYDGRGLLQSQIEQREIVAAGGTVTVSESVTTSVKYDVNGNKRFEVDGNGYQTEFIYDSLNRLEKTKIRVTNLDGWSTHATMYTYDKNGNILIETKSVERGDISSDSTETTRYDELGRIIEKKDAYGKSIERIVYDENSRQKYSYDARNNRTEYVYDRNDRVIETIDPEYHVTKQSYDYAGNLRTKTDGRNNVTTYIYDEFDRLWYVINAKGEKTRYTYDRNGNMLTQEILKTEGQNIDTVYISTTNEYNAANKITKRIDHDGRTEGANGSYSYNYKKVVSYRYDPDGTLREEIGRSSSETQQNGAVTTYTYDIHGRLISQVTTQANKTPVEISYEYDDNGNMTHMTDSTGLTSRLYDQLNRVKTKKVQDSGSVRYYYDIIVQDTTEQGETVYLTAEVSRDPENNYTTKVYDKAGRLKYVYDGTVANGASISSLDRSKLITYEYYDNGARKSVLYPEFTKNGQTYRYEEVYDYYPDGTLNNLINRRVKVVNQGTPIVDAEIEKYKYTYDEANNQTKKIEHLAGGTRITDYEYDALNRLETVSESNGRFTLYHYDVAGNRKKEEISQNGTLQIVNTYVYDEWNRLNRIETTGVVTRIQSYGYDENGNQIEVRTTTGSTTELTASYSYDLLNRMISATVGGKTV</sequence>
<dbReference type="InterPro" id="IPR008965">
    <property type="entry name" value="CBM2/CBM3_carb-bd_dom_sf"/>
</dbReference>
<protein>
    <recommendedName>
        <fullName evidence="12">Dockerin domain-containing protein</fullName>
    </recommendedName>
</protein>
<dbReference type="InterPro" id="IPR000209">
    <property type="entry name" value="Peptidase_S8/S53_dom"/>
</dbReference>
<organism evidence="10 11">
    <name type="scientific">Acetivibrio mesophilus</name>
    <dbReference type="NCBI Taxonomy" id="2487273"/>
    <lineage>
        <taxon>Bacteria</taxon>
        <taxon>Bacillati</taxon>
        <taxon>Bacillota</taxon>
        <taxon>Clostridia</taxon>
        <taxon>Eubacteriales</taxon>
        <taxon>Oscillospiraceae</taxon>
        <taxon>Acetivibrio</taxon>
    </lineage>
</organism>
<dbReference type="GO" id="GO:0030246">
    <property type="term" value="F:carbohydrate binding"/>
    <property type="evidence" value="ECO:0007669"/>
    <property type="project" value="InterPro"/>
</dbReference>
<evidence type="ECO:0000313" key="10">
    <source>
        <dbReference type="EMBL" id="RXE58405.1"/>
    </source>
</evidence>
<dbReference type="Gene3D" id="2.60.120.380">
    <property type="match status" value="3"/>
</dbReference>
<dbReference type="PROSITE" id="PS51766">
    <property type="entry name" value="DOCKERIN"/>
    <property type="match status" value="1"/>
</dbReference>
<feature type="region of interest" description="Disordered" evidence="7">
    <location>
        <begin position="528"/>
        <end position="549"/>
    </location>
</feature>
<evidence type="ECO:0000256" key="3">
    <source>
        <dbReference type="ARBA" id="ARBA00022801"/>
    </source>
</evidence>
<dbReference type="PROSITE" id="PS00137">
    <property type="entry name" value="SUBTILASE_HIS"/>
    <property type="match status" value="1"/>
</dbReference>
<dbReference type="Gene3D" id="2.60.40.680">
    <property type="match status" value="1"/>
</dbReference>
<dbReference type="GO" id="GO:0000272">
    <property type="term" value="P:polysaccharide catabolic process"/>
    <property type="evidence" value="ECO:0007669"/>
    <property type="project" value="InterPro"/>
</dbReference>
<dbReference type="InterPro" id="IPR015915">
    <property type="entry name" value="Kelch-typ_b-propeller"/>
</dbReference>
<dbReference type="SUPFAM" id="SSF89260">
    <property type="entry name" value="Collagen-binding domain"/>
    <property type="match status" value="3"/>
</dbReference>
<proteinExistence type="inferred from homology"/>
<dbReference type="InterPro" id="IPR018247">
    <property type="entry name" value="EF_Hand_1_Ca_BS"/>
</dbReference>
<dbReference type="PANTHER" id="PTHR43399:SF4">
    <property type="entry name" value="CELL WALL-ASSOCIATED PROTEASE"/>
    <property type="match status" value="1"/>
</dbReference>
<dbReference type="EMBL" id="RLII01000019">
    <property type="protein sequence ID" value="RXE58405.1"/>
    <property type="molecule type" value="Genomic_DNA"/>
</dbReference>
<dbReference type="CDD" id="cd07473">
    <property type="entry name" value="Peptidases_S8_Subtilisin_like"/>
    <property type="match status" value="1"/>
</dbReference>
<dbReference type="InterPro" id="IPR045351">
    <property type="entry name" value="DUF6531"/>
</dbReference>
<evidence type="ECO:0000259" key="9">
    <source>
        <dbReference type="PROSITE" id="PS51781"/>
    </source>
</evidence>
<dbReference type="GO" id="GO:0006508">
    <property type="term" value="P:proteolysis"/>
    <property type="evidence" value="ECO:0007669"/>
    <property type="project" value="UniProtKB-KW"/>
</dbReference>
<dbReference type="Pfam" id="PF08239">
    <property type="entry name" value="SH3_3"/>
    <property type="match status" value="1"/>
</dbReference>
<dbReference type="InterPro" id="IPR036439">
    <property type="entry name" value="Dockerin_dom_sf"/>
</dbReference>
<evidence type="ECO:0000256" key="7">
    <source>
        <dbReference type="SAM" id="MobiDB-lite"/>
    </source>
</evidence>
<dbReference type="InterPro" id="IPR016134">
    <property type="entry name" value="Dockerin_dom"/>
</dbReference>
<evidence type="ECO:0000256" key="1">
    <source>
        <dbReference type="ARBA" id="ARBA00011073"/>
    </source>
</evidence>
<dbReference type="PROSITE" id="PS00018">
    <property type="entry name" value="EF_HAND_1"/>
    <property type="match status" value="1"/>
</dbReference>
<dbReference type="Gene3D" id="2.30.30.40">
    <property type="entry name" value="SH3 Domains"/>
    <property type="match status" value="1"/>
</dbReference>
<dbReference type="Gene3D" id="3.90.930.1">
    <property type="match status" value="1"/>
</dbReference>
<name>A0A4Q0I3X5_9FIRM</name>
<dbReference type="SUPFAM" id="SSF117074">
    <property type="entry name" value="Hypothetical protein PA1324"/>
    <property type="match status" value="1"/>
</dbReference>
<dbReference type="Pfam" id="PF01344">
    <property type="entry name" value="Kelch_1"/>
    <property type="match status" value="1"/>
</dbReference>
<feature type="active site" description="Charge relay system" evidence="5">
    <location>
        <position position="471"/>
    </location>
</feature>
<feature type="domain" description="SH3b" evidence="9">
    <location>
        <begin position="1955"/>
        <end position="2029"/>
    </location>
</feature>
<dbReference type="Pfam" id="PF05593">
    <property type="entry name" value="RHS_repeat"/>
    <property type="match status" value="2"/>
</dbReference>
<dbReference type="InterPro" id="IPR006530">
    <property type="entry name" value="YD"/>
</dbReference>
<feature type="compositionally biased region" description="Acidic residues" evidence="7">
    <location>
        <begin position="531"/>
        <end position="542"/>
    </location>
</feature>
<feature type="active site" description="Charge relay system" evidence="5">
    <location>
        <position position="317"/>
    </location>
</feature>
<dbReference type="InterPro" id="IPR015500">
    <property type="entry name" value="Peptidase_S8_subtilisin-rel"/>
</dbReference>
<dbReference type="InterPro" id="IPR003646">
    <property type="entry name" value="SH3-like_bac-type"/>
</dbReference>
<dbReference type="InterPro" id="IPR023827">
    <property type="entry name" value="Peptidase_S8_Asp-AS"/>
</dbReference>
<dbReference type="PRINTS" id="PR00723">
    <property type="entry name" value="SUBTILISIN"/>
</dbReference>
<dbReference type="SUPFAM" id="SSF49384">
    <property type="entry name" value="Carbohydrate-binding domain"/>
    <property type="match status" value="1"/>
</dbReference>
<dbReference type="InterPro" id="IPR011043">
    <property type="entry name" value="Gal_Oxase/kelch_b-propeller"/>
</dbReference>
<comment type="similarity">
    <text evidence="1 5 6">Belongs to the peptidase S8 family.</text>
</comment>
<dbReference type="Pfam" id="PF00082">
    <property type="entry name" value="Peptidase_S8"/>
    <property type="match status" value="1"/>
</dbReference>
<dbReference type="PROSITE" id="PS00138">
    <property type="entry name" value="SUBTILASE_SER"/>
    <property type="match status" value="1"/>
</dbReference>
<dbReference type="InterPro" id="IPR034204">
    <property type="entry name" value="PfSUB1-like_cat_dom"/>
</dbReference>
<evidence type="ECO:0000256" key="4">
    <source>
        <dbReference type="ARBA" id="ARBA00022825"/>
    </source>
</evidence>
<dbReference type="Proteomes" id="UP000289166">
    <property type="component" value="Unassembled WGS sequence"/>
</dbReference>
<dbReference type="SMART" id="SM00612">
    <property type="entry name" value="Kelch"/>
    <property type="match status" value="5"/>
</dbReference>
<dbReference type="Gene3D" id="3.40.50.200">
    <property type="entry name" value="Peptidase S8/S53 domain"/>
    <property type="match status" value="1"/>
</dbReference>
<dbReference type="Gene3D" id="2.60.40.4130">
    <property type="match status" value="1"/>
</dbReference>